<dbReference type="Pfam" id="PF12796">
    <property type="entry name" value="Ank_2"/>
    <property type="match status" value="4"/>
</dbReference>
<keyword evidence="6 8" id="KW-0472">Membrane</keyword>
<feature type="repeat" description="ANK" evidence="7">
    <location>
        <begin position="340"/>
        <end position="376"/>
    </location>
</feature>
<dbReference type="EMBL" id="JBBPBM010000049">
    <property type="protein sequence ID" value="KAK8520173.1"/>
    <property type="molecule type" value="Genomic_DNA"/>
</dbReference>
<evidence type="ECO:0000259" key="9">
    <source>
        <dbReference type="Pfam" id="PF13962"/>
    </source>
</evidence>
<dbReference type="SMART" id="SM00248">
    <property type="entry name" value="ANK"/>
    <property type="match status" value="8"/>
</dbReference>
<feature type="repeat" description="ANK" evidence="7">
    <location>
        <begin position="114"/>
        <end position="146"/>
    </location>
</feature>
<gene>
    <name evidence="10" type="ORF">V6N12_004132</name>
</gene>
<dbReference type="InterPro" id="IPR002110">
    <property type="entry name" value="Ankyrin_rpt"/>
</dbReference>
<keyword evidence="11" id="KW-1185">Reference proteome</keyword>
<feature type="transmembrane region" description="Helical" evidence="8">
    <location>
        <begin position="579"/>
        <end position="607"/>
    </location>
</feature>
<dbReference type="PANTHER" id="PTHR24186:SF50">
    <property type="entry name" value="ANKYRIN REPEAT-CONTAINING PROTEIN ITN1-LIKE ISOFORM X1"/>
    <property type="match status" value="1"/>
</dbReference>
<organism evidence="10 11">
    <name type="scientific">Hibiscus sabdariffa</name>
    <name type="common">roselle</name>
    <dbReference type="NCBI Taxonomy" id="183260"/>
    <lineage>
        <taxon>Eukaryota</taxon>
        <taxon>Viridiplantae</taxon>
        <taxon>Streptophyta</taxon>
        <taxon>Embryophyta</taxon>
        <taxon>Tracheophyta</taxon>
        <taxon>Spermatophyta</taxon>
        <taxon>Magnoliopsida</taxon>
        <taxon>eudicotyledons</taxon>
        <taxon>Gunneridae</taxon>
        <taxon>Pentapetalae</taxon>
        <taxon>rosids</taxon>
        <taxon>malvids</taxon>
        <taxon>Malvales</taxon>
        <taxon>Malvaceae</taxon>
        <taxon>Malvoideae</taxon>
        <taxon>Hibiscus</taxon>
    </lineage>
</organism>
<evidence type="ECO:0000256" key="8">
    <source>
        <dbReference type="SAM" id="Phobius"/>
    </source>
</evidence>
<dbReference type="InterPro" id="IPR036770">
    <property type="entry name" value="Ankyrin_rpt-contain_sf"/>
</dbReference>
<keyword evidence="4 8" id="KW-1133">Transmembrane helix</keyword>
<proteinExistence type="predicted"/>
<evidence type="ECO:0000256" key="6">
    <source>
        <dbReference type="ARBA" id="ARBA00023136"/>
    </source>
</evidence>
<dbReference type="InterPro" id="IPR026961">
    <property type="entry name" value="PGG_dom"/>
</dbReference>
<protein>
    <recommendedName>
        <fullName evidence="9">PGG domain-containing protein</fullName>
    </recommendedName>
</protein>
<evidence type="ECO:0000256" key="1">
    <source>
        <dbReference type="ARBA" id="ARBA00004141"/>
    </source>
</evidence>
<dbReference type="Proteomes" id="UP001472677">
    <property type="component" value="Unassembled WGS sequence"/>
</dbReference>
<evidence type="ECO:0000256" key="4">
    <source>
        <dbReference type="ARBA" id="ARBA00022989"/>
    </source>
</evidence>
<reference evidence="10 11" key="1">
    <citation type="journal article" date="2024" name="G3 (Bethesda)">
        <title>Genome assembly of Hibiscus sabdariffa L. provides insights into metabolisms of medicinal natural products.</title>
        <authorList>
            <person name="Kim T."/>
        </authorList>
    </citation>
    <scope>NUCLEOTIDE SEQUENCE [LARGE SCALE GENOMIC DNA]</scope>
    <source>
        <strain evidence="10">TK-2024</strain>
        <tissue evidence="10">Old leaves</tissue>
    </source>
</reference>
<comment type="subcellular location">
    <subcellularLocation>
        <location evidence="1">Membrane</location>
        <topology evidence="1">Multi-pass membrane protein</topology>
    </subcellularLocation>
</comment>
<evidence type="ECO:0000256" key="7">
    <source>
        <dbReference type="PROSITE-ProRule" id="PRU00023"/>
    </source>
</evidence>
<feature type="repeat" description="ANK" evidence="7">
    <location>
        <begin position="377"/>
        <end position="400"/>
    </location>
</feature>
<feature type="transmembrane region" description="Helical" evidence="8">
    <location>
        <begin position="613"/>
        <end position="633"/>
    </location>
</feature>
<dbReference type="PROSITE" id="PS50088">
    <property type="entry name" value="ANK_REPEAT"/>
    <property type="match status" value="5"/>
</dbReference>
<evidence type="ECO:0000256" key="5">
    <source>
        <dbReference type="ARBA" id="ARBA00023043"/>
    </source>
</evidence>
<evidence type="ECO:0000313" key="10">
    <source>
        <dbReference type="EMBL" id="KAK8520173.1"/>
    </source>
</evidence>
<accession>A0ABR2CKJ8</accession>
<feature type="repeat" description="ANK" evidence="7">
    <location>
        <begin position="70"/>
        <end position="102"/>
    </location>
</feature>
<dbReference type="PANTHER" id="PTHR24186">
    <property type="entry name" value="PROTEIN PHOSPHATASE 1 REGULATORY SUBUNIT"/>
    <property type="match status" value="1"/>
</dbReference>
<feature type="domain" description="PGG" evidence="9">
    <location>
        <begin position="496"/>
        <end position="605"/>
    </location>
</feature>
<dbReference type="Pfam" id="PF13962">
    <property type="entry name" value="PGG"/>
    <property type="match status" value="1"/>
</dbReference>
<keyword evidence="3" id="KW-0677">Repeat</keyword>
<dbReference type="Gene3D" id="1.25.40.20">
    <property type="entry name" value="Ankyrin repeat-containing domain"/>
    <property type="match status" value="2"/>
</dbReference>
<keyword evidence="5 7" id="KW-0040">ANK repeat</keyword>
<feature type="repeat" description="ANK" evidence="7">
    <location>
        <begin position="148"/>
        <end position="180"/>
    </location>
</feature>
<comment type="caution">
    <text evidence="10">The sequence shown here is derived from an EMBL/GenBank/DDBJ whole genome shotgun (WGS) entry which is preliminary data.</text>
</comment>
<evidence type="ECO:0000313" key="11">
    <source>
        <dbReference type="Proteomes" id="UP001472677"/>
    </source>
</evidence>
<name>A0ABR2CKJ8_9ROSI</name>
<sequence>MDPKLYQAVIKGDIASMKELTGQDSTVLFQVTPAEDNILHVAAKYDADQIAEEIVKLPCSVQLVNQKNSKGNTPLHVAAKMGSLKTCQVLVNFANNMSGEIEAGEKLTRMVNSNKDTALHVAVRNGYHQIAELLIEEDPGLTLLTNDAGESPLFLAVDKRHVQTAQHILEVAADFSIEGRNNMNVLHVAVIRSKHEVIKFVDYLWEIVTSRRVLTESSFKYGLKTVFVLVCAARKIRAACNNLDYKNLVARLMLTQKCRSALSETDESGWTPLHYAVHFGTFDIFELFSKYIYNENCSAAHVIDGNGWSVIHVAAREGEVVILERLSNMVPEIWDLQDNKGQTALHLAVASKMLDSVRFILRNYLSHNDLINQQDNEGNTALHLAVIQGDCDDIFEFLIKDSRVDKTVANSSGYTIMDILLLQDLGYSYKKWITLNAAINGGLESLKLAINKHGRKTSPTETVKIDQTKQPERKLEPATDVEVVSGQGLKYLNSDQLKQIGTTNALVATLVATVSFAAGITMPGGYRSDGPDEGMPILGGMSAFRVSVMANVVAFALSTLSMAFHFYSSYMEKLSRLVLYTNLSSILLMNAIIAMVISFISGTYAALSHTSGLANAVVVIVCCAVFVFTSVVFKY</sequence>
<feature type="transmembrane region" description="Helical" evidence="8">
    <location>
        <begin position="546"/>
        <end position="567"/>
    </location>
</feature>
<keyword evidence="2 8" id="KW-0812">Transmembrane</keyword>
<evidence type="ECO:0000256" key="3">
    <source>
        <dbReference type="ARBA" id="ARBA00022737"/>
    </source>
</evidence>
<evidence type="ECO:0000256" key="2">
    <source>
        <dbReference type="ARBA" id="ARBA00022692"/>
    </source>
</evidence>
<dbReference type="PROSITE" id="PS50297">
    <property type="entry name" value="ANK_REP_REGION"/>
    <property type="match status" value="3"/>
</dbReference>
<dbReference type="SUPFAM" id="SSF48403">
    <property type="entry name" value="Ankyrin repeat"/>
    <property type="match status" value="2"/>
</dbReference>